<dbReference type="STRING" id="758820.SAMN00777080_4958"/>
<dbReference type="Gene3D" id="2.40.160.20">
    <property type="match status" value="1"/>
</dbReference>
<dbReference type="Proteomes" id="UP000192333">
    <property type="component" value="Chromosome I"/>
</dbReference>
<evidence type="ECO:0000313" key="2">
    <source>
        <dbReference type="EMBL" id="SMD46277.1"/>
    </source>
</evidence>
<dbReference type="RefSeq" id="WP_157370288.1">
    <property type="nucleotide sequence ID" value="NZ_LT838813.1"/>
</dbReference>
<reference evidence="3" key="1">
    <citation type="submission" date="2017-04" db="EMBL/GenBank/DDBJ databases">
        <authorList>
            <person name="Varghese N."/>
            <person name="Submissions S."/>
        </authorList>
    </citation>
    <scope>NUCLEOTIDE SEQUENCE [LARGE SCALE GENOMIC DNA]</scope>
    <source>
        <strain evidence="3">DSM 16537</strain>
    </source>
</reference>
<protein>
    <recommendedName>
        <fullName evidence="4">Lipid A 3-O-deacylase (PagL)</fullName>
    </recommendedName>
</protein>
<name>A0A1W2HBP4_9BACT</name>
<keyword evidence="1" id="KW-0732">Signal</keyword>
<evidence type="ECO:0008006" key="4">
    <source>
        <dbReference type="Google" id="ProtNLM"/>
    </source>
</evidence>
<evidence type="ECO:0000313" key="3">
    <source>
        <dbReference type="Proteomes" id="UP000192333"/>
    </source>
</evidence>
<keyword evidence="3" id="KW-1185">Reference proteome</keyword>
<dbReference type="EMBL" id="LT838813">
    <property type="protein sequence ID" value="SMD46277.1"/>
    <property type="molecule type" value="Genomic_DNA"/>
</dbReference>
<accession>A0A1W2HBP4</accession>
<evidence type="ECO:0000256" key="1">
    <source>
        <dbReference type="SAM" id="SignalP"/>
    </source>
</evidence>
<feature type="chain" id="PRO_5013207209" description="Lipid A 3-O-deacylase (PagL)" evidence="1">
    <location>
        <begin position="21"/>
        <end position="376"/>
    </location>
</feature>
<gene>
    <name evidence="2" type="ORF">SAMN00777080_4958</name>
</gene>
<sequence>MKKSILLLTLLVFISFTLPAQDGTLVKKDSPKFIKYLDISAEGGPMLGNGTDFGEQVRNSSTYFGIDARLGFRRGSETLYSKLYRFPTFGVGFYSATFHNANVGEPNAIYFFLNMPFSYPNNKAIKFSYFASYGLSYNFNPFDPVENPINVFIGSYRNVYAHLGFRAAYSISERTAISSTFGFKHFSNGASSLPNSGINLFPFSLGLQYKLTREDDKDYSDIEIPEHQGRTAIHFHVAPGVKEYFVGDDNNFKLGTGIHVLREFSYKYRFGLGLEHFYSGNWESRVVEPRESAFWDANSFALFGSWEWLLTENLYAPMGVGVYLHRNDFNGEWNWFYQRIGLRYRFNNNLFTGLTIKAHKGRADFFEWTLGYSIFK</sequence>
<organism evidence="2 3">
    <name type="scientific">Aquiflexum balticum DSM 16537</name>
    <dbReference type="NCBI Taxonomy" id="758820"/>
    <lineage>
        <taxon>Bacteria</taxon>
        <taxon>Pseudomonadati</taxon>
        <taxon>Bacteroidota</taxon>
        <taxon>Cytophagia</taxon>
        <taxon>Cytophagales</taxon>
        <taxon>Cyclobacteriaceae</taxon>
        <taxon>Aquiflexum</taxon>
    </lineage>
</organism>
<proteinExistence type="predicted"/>
<dbReference type="AlphaFoldDB" id="A0A1W2HBP4"/>
<dbReference type="OrthoDB" id="627554at2"/>
<feature type="signal peptide" evidence="1">
    <location>
        <begin position="1"/>
        <end position="20"/>
    </location>
</feature>